<protein>
    <recommendedName>
        <fullName evidence="5">Uronate isomerase</fullName>
        <ecNumber evidence="4">5.3.1.12</ecNumber>
    </recommendedName>
</protein>
<proteinExistence type="inferred from homology"/>
<organism evidence="7">
    <name type="scientific">freshwater metagenome</name>
    <dbReference type="NCBI Taxonomy" id="449393"/>
    <lineage>
        <taxon>unclassified sequences</taxon>
        <taxon>metagenomes</taxon>
        <taxon>ecological metagenomes</taxon>
    </lineage>
</organism>
<dbReference type="Gene3D" id="1.10.2020.10">
    <property type="entry name" value="uronate isomerase, domain 2, chain A"/>
    <property type="match status" value="1"/>
</dbReference>
<gene>
    <name evidence="7" type="ORF">UFOPK3774_00349</name>
</gene>
<name>A0A6J7J0J1_9ZZZZ</name>
<evidence type="ECO:0000256" key="5">
    <source>
        <dbReference type="ARBA" id="ARBA00020555"/>
    </source>
</evidence>
<comment type="pathway">
    <text evidence="2">Carbohydrate metabolism; pentose and glucuronate interconversion.</text>
</comment>
<evidence type="ECO:0000256" key="6">
    <source>
        <dbReference type="ARBA" id="ARBA00023235"/>
    </source>
</evidence>
<dbReference type="UniPathway" id="UPA00246"/>
<evidence type="ECO:0000256" key="3">
    <source>
        <dbReference type="ARBA" id="ARBA00008397"/>
    </source>
</evidence>
<dbReference type="Gene3D" id="3.20.20.140">
    <property type="entry name" value="Metal-dependent hydrolases"/>
    <property type="match status" value="1"/>
</dbReference>
<dbReference type="EMBL" id="CAFBNG010000043">
    <property type="protein sequence ID" value="CAB4936127.1"/>
    <property type="molecule type" value="Genomic_DNA"/>
</dbReference>
<dbReference type="SUPFAM" id="SSF51556">
    <property type="entry name" value="Metallo-dependent hydrolases"/>
    <property type="match status" value="1"/>
</dbReference>
<dbReference type="NCBIfam" id="NF002794">
    <property type="entry name" value="PRK02925.1"/>
    <property type="match status" value="1"/>
</dbReference>
<dbReference type="InterPro" id="IPR032466">
    <property type="entry name" value="Metal_Hydrolase"/>
</dbReference>
<dbReference type="PANTHER" id="PTHR30068">
    <property type="entry name" value="URONATE ISOMERASE"/>
    <property type="match status" value="1"/>
</dbReference>
<dbReference type="PANTHER" id="PTHR30068:SF4">
    <property type="entry name" value="URONATE ISOMERASE"/>
    <property type="match status" value="1"/>
</dbReference>
<dbReference type="AlphaFoldDB" id="A0A6J7J0J1"/>
<evidence type="ECO:0000256" key="2">
    <source>
        <dbReference type="ARBA" id="ARBA00004892"/>
    </source>
</evidence>
<accession>A0A6J7J0J1</accession>
<evidence type="ECO:0000256" key="1">
    <source>
        <dbReference type="ARBA" id="ARBA00001165"/>
    </source>
</evidence>
<keyword evidence="6" id="KW-0413">Isomerase</keyword>
<dbReference type="InterPro" id="IPR003766">
    <property type="entry name" value="Uronate_isomerase"/>
</dbReference>
<dbReference type="Pfam" id="PF02614">
    <property type="entry name" value="UxaC"/>
    <property type="match status" value="1"/>
</dbReference>
<reference evidence="7" key="1">
    <citation type="submission" date="2020-05" db="EMBL/GenBank/DDBJ databases">
        <authorList>
            <person name="Chiriac C."/>
            <person name="Salcher M."/>
            <person name="Ghai R."/>
            <person name="Kavagutti S V."/>
        </authorList>
    </citation>
    <scope>NUCLEOTIDE SEQUENCE</scope>
</reference>
<sequence>MHKQRYLGKDPLAMELYEIMSSFPILSPHGHVSSEMLAANRPFTNAVDLLITPDHYVTRMLHSHGITYDQLGIPKITGTTSSVSAREVWAIFAANWHLFLGTPSRVWISETFIEIFGISEELTPDRADYFFDAIGEKLAQPEFLPLALFRKFNIEVLATTDATSDSLVSHKKLATLDFGGKVLPTFRPDDVSDPSRPDWKEKIAQLATVSGIATDTFDGLLNALRRQRAFFKEMGATATDHGVFSPQTVALSASESEVLFKSLMSGNASAEDSRKFTAVMLLEHAKMAADDGLVMQLHPGSLRNYDYEIAKNYGTDRGMDIPVATTYTRELRDLLNAVGKHPNFRMVLFTLDESTYSRELAPLAGVYPSLRLGPPWWFHDSLNGMQRWRDSVTETAGYYNTVGFIDDTRAFTSIPVRHDVARRFDSAYLAAQVSQDRLSKSAAIELAPQIAYHLSKDFFKL</sequence>
<evidence type="ECO:0000256" key="4">
    <source>
        <dbReference type="ARBA" id="ARBA00012546"/>
    </source>
</evidence>
<comment type="catalytic activity">
    <reaction evidence="1">
        <text>D-glucuronate = D-fructuronate</text>
        <dbReference type="Rhea" id="RHEA:13049"/>
        <dbReference type="ChEBI" id="CHEBI:58720"/>
        <dbReference type="ChEBI" id="CHEBI:59863"/>
        <dbReference type="EC" id="5.3.1.12"/>
    </reaction>
</comment>
<comment type="similarity">
    <text evidence="3">Belongs to the metallo-dependent hydrolases superfamily. Uronate isomerase family.</text>
</comment>
<evidence type="ECO:0000313" key="7">
    <source>
        <dbReference type="EMBL" id="CAB4936127.1"/>
    </source>
</evidence>
<dbReference type="EC" id="5.3.1.12" evidence="4"/>
<dbReference type="GO" id="GO:0019698">
    <property type="term" value="P:D-galacturonate catabolic process"/>
    <property type="evidence" value="ECO:0007669"/>
    <property type="project" value="TreeGrafter"/>
</dbReference>
<dbReference type="GO" id="GO:0008880">
    <property type="term" value="F:glucuronate isomerase activity"/>
    <property type="evidence" value="ECO:0007669"/>
    <property type="project" value="UniProtKB-EC"/>
</dbReference>
<dbReference type="GO" id="GO:0042840">
    <property type="term" value="P:D-glucuronate catabolic process"/>
    <property type="evidence" value="ECO:0007669"/>
    <property type="project" value="TreeGrafter"/>
</dbReference>